<dbReference type="InterPro" id="IPR001940">
    <property type="entry name" value="Peptidase_S1C"/>
</dbReference>
<dbReference type="PRINTS" id="PR00834">
    <property type="entry name" value="PROTEASES2C"/>
</dbReference>
<name>A0A134AJY7_9FIRM</name>
<keyword evidence="1" id="KW-0645">Protease</keyword>
<evidence type="ECO:0000313" key="7">
    <source>
        <dbReference type="Proteomes" id="UP000070442"/>
    </source>
</evidence>
<protein>
    <submittedName>
        <fullName evidence="6">Trypsin</fullName>
    </submittedName>
</protein>
<keyword evidence="2" id="KW-0378">Hydrolase</keyword>
<comment type="caution">
    <text evidence="6">The sequence shown here is derived from an EMBL/GenBank/DDBJ whole genome shotgun (WGS) entry which is preliminary data.</text>
</comment>
<dbReference type="PANTHER" id="PTHR43343">
    <property type="entry name" value="PEPTIDASE S12"/>
    <property type="match status" value="1"/>
</dbReference>
<dbReference type="RefSeq" id="WP_068366803.1">
    <property type="nucleotide sequence ID" value="NZ_CAIJCT010000016.1"/>
</dbReference>
<dbReference type="PROSITE" id="PS50106">
    <property type="entry name" value="PDZ"/>
    <property type="match status" value="1"/>
</dbReference>
<dbReference type="PANTHER" id="PTHR43343:SF3">
    <property type="entry name" value="PROTEASE DO-LIKE 8, CHLOROPLASTIC"/>
    <property type="match status" value="1"/>
</dbReference>
<organism evidence="6 7">
    <name type="scientific">Aedoeadaptatus coxii</name>
    <dbReference type="NCBI Taxonomy" id="755172"/>
    <lineage>
        <taxon>Bacteria</taxon>
        <taxon>Bacillati</taxon>
        <taxon>Bacillota</taxon>
        <taxon>Tissierellia</taxon>
        <taxon>Tissierellales</taxon>
        <taxon>Peptoniphilaceae</taxon>
        <taxon>Aedoeadaptatus</taxon>
    </lineage>
</organism>
<dbReference type="AlphaFoldDB" id="A0A134AJY7"/>
<evidence type="ECO:0000256" key="4">
    <source>
        <dbReference type="SAM" id="Phobius"/>
    </source>
</evidence>
<dbReference type="PATRIC" id="fig|755172.3.peg.350"/>
<feature type="domain" description="PDZ" evidence="5">
    <location>
        <begin position="287"/>
        <end position="364"/>
    </location>
</feature>
<dbReference type="InterPro" id="IPR036034">
    <property type="entry name" value="PDZ_sf"/>
</dbReference>
<accession>A0A134AJY7</accession>
<dbReference type="Gene3D" id="2.40.10.120">
    <property type="match status" value="1"/>
</dbReference>
<evidence type="ECO:0000256" key="1">
    <source>
        <dbReference type="ARBA" id="ARBA00022670"/>
    </source>
</evidence>
<evidence type="ECO:0000256" key="3">
    <source>
        <dbReference type="SAM" id="MobiDB-lite"/>
    </source>
</evidence>
<feature type="transmembrane region" description="Helical" evidence="4">
    <location>
        <begin position="21"/>
        <end position="46"/>
    </location>
</feature>
<dbReference type="Proteomes" id="UP000070442">
    <property type="component" value="Unassembled WGS sequence"/>
</dbReference>
<dbReference type="EMBL" id="LSDG01000008">
    <property type="protein sequence ID" value="KXB68046.1"/>
    <property type="molecule type" value="Genomic_DNA"/>
</dbReference>
<dbReference type="GO" id="GO:0006508">
    <property type="term" value="P:proteolysis"/>
    <property type="evidence" value="ECO:0007669"/>
    <property type="project" value="UniProtKB-KW"/>
</dbReference>
<evidence type="ECO:0000259" key="5">
    <source>
        <dbReference type="PROSITE" id="PS50106"/>
    </source>
</evidence>
<evidence type="ECO:0000256" key="2">
    <source>
        <dbReference type="ARBA" id="ARBA00022801"/>
    </source>
</evidence>
<dbReference type="GO" id="GO:0004252">
    <property type="term" value="F:serine-type endopeptidase activity"/>
    <property type="evidence" value="ECO:0007669"/>
    <property type="project" value="InterPro"/>
</dbReference>
<dbReference type="SMART" id="SM00228">
    <property type="entry name" value="PDZ"/>
    <property type="match status" value="1"/>
</dbReference>
<dbReference type="InterPro" id="IPR001478">
    <property type="entry name" value="PDZ"/>
</dbReference>
<dbReference type="InterPro" id="IPR009003">
    <property type="entry name" value="Peptidase_S1_PA"/>
</dbReference>
<keyword evidence="7" id="KW-1185">Reference proteome</keyword>
<keyword evidence="4" id="KW-1133">Transmembrane helix</keyword>
<keyword evidence="4" id="KW-0472">Membrane</keyword>
<dbReference type="SUPFAM" id="SSF50494">
    <property type="entry name" value="Trypsin-like serine proteases"/>
    <property type="match status" value="1"/>
</dbReference>
<keyword evidence="4" id="KW-0812">Transmembrane</keyword>
<dbReference type="SUPFAM" id="SSF50156">
    <property type="entry name" value="PDZ domain-like"/>
    <property type="match status" value="1"/>
</dbReference>
<sequence length="404" mass="42581">MNEDEKEYRYIYSPAKKKKPGLLILWALIFSLIGGAVGSAVTYHIMPAKSSINVASNQNNDAPKVRKHETGVVESVAKKAMPSVVGITTSTTKNTLMGPMAVQGSGSGFIISEDGYILSNAHVVGKTGNKVKTLLNDGTEAEGKVVWSDETLDLGLVKINKKGLQPLPMGDSDALNIGETAVAIGNPLGLDFQRSVTAGVISGLNRNIGEVQGNYMDGLIQTDASINAGNSGGPLLNSEGEVVGINSVKIATAEGLGFSIPINTVKPIVEQVIRTGDYNSVALGMSGYTVSAIERSGYDLGTGGKGVIVGGVEANSPAAAAGLKANDIILKLGDKAIDSMSQLRRELYKYKSGDSVDVVIVRGGKKQTLKLTFTDYQVPKFLPQARQQAQEEPQEDPESIFPMP</sequence>
<evidence type="ECO:0000313" key="6">
    <source>
        <dbReference type="EMBL" id="KXB68046.1"/>
    </source>
</evidence>
<dbReference type="OrthoDB" id="9758917at2"/>
<dbReference type="Gene3D" id="2.30.42.10">
    <property type="match status" value="1"/>
</dbReference>
<dbReference type="Pfam" id="PF13365">
    <property type="entry name" value="Trypsin_2"/>
    <property type="match status" value="1"/>
</dbReference>
<gene>
    <name evidence="6" type="ORF">HMPREF1863_00364</name>
</gene>
<reference evidence="7" key="1">
    <citation type="submission" date="2016-01" db="EMBL/GenBank/DDBJ databases">
        <authorList>
            <person name="Mitreva M."/>
            <person name="Pepin K.H."/>
            <person name="Mihindukulasuriya K.A."/>
            <person name="Fulton R."/>
            <person name="Fronick C."/>
            <person name="O'Laughlin M."/>
            <person name="Miner T."/>
            <person name="Herter B."/>
            <person name="Rosa B.A."/>
            <person name="Cordes M."/>
            <person name="Tomlinson C."/>
            <person name="Wollam A."/>
            <person name="Palsikar V.B."/>
            <person name="Mardis E.R."/>
            <person name="Wilson R.K."/>
        </authorList>
    </citation>
    <scope>NUCLEOTIDE SEQUENCE [LARGE SCALE GENOMIC DNA]</scope>
    <source>
        <strain evidence="7">DNF00729</strain>
    </source>
</reference>
<proteinExistence type="predicted"/>
<feature type="region of interest" description="Disordered" evidence="3">
    <location>
        <begin position="385"/>
        <end position="404"/>
    </location>
</feature>
<dbReference type="Pfam" id="PF13180">
    <property type="entry name" value="PDZ_2"/>
    <property type="match status" value="1"/>
</dbReference>
<dbReference type="STRING" id="755172.HMPREF1863_00364"/>
<dbReference type="InterPro" id="IPR051201">
    <property type="entry name" value="Chloro_Bact_Ser_Proteases"/>
</dbReference>